<dbReference type="Pfam" id="PF05130">
    <property type="entry name" value="FlgN"/>
    <property type="match status" value="1"/>
</dbReference>
<organism evidence="1 2">
    <name type="scientific">Pseudarthrobacter chlorophenolicus (strain ATCC 700700 / DSM 12829 / CIP 107037 / JCM 12360 / KCTC 9906 / NCIMB 13794 / A6)</name>
    <name type="common">Arthrobacter chlorophenolicus</name>
    <dbReference type="NCBI Taxonomy" id="452863"/>
    <lineage>
        <taxon>Bacteria</taxon>
        <taxon>Bacillati</taxon>
        <taxon>Actinomycetota</taxon>
        <taxon>Actinomycetes</taxon>
        <taxon>Micrococcales</taxon>
        <taxon>Micrococcaceae</taxon>
        <taxon>Pseudarthrobacter</taxon>
    </lineage>
</organism>
<reference evidence="1" key="1">
    <citation type="submission" date="2009-01" db="EMBL/GenBank/DDBJ databases">
        <title>Complete sequence of chromosome of Arthrobacter chlorophenolicus A6.</title>
        <authorList>
            <consortium name="US DOE Joint Genome Institute"/>
            <person name="Lucas S."/>
            <person name="Copeland A."/>
            <person name="Lapidus A."/>
            <person name="Glavina del Rio T."/>
            <person name="Tice H."/>
            <person name="Bruce D."/>
            <person name="Goodwin L."/>
            <person name="Pitluck S."/>
            <person name="Goltsman E."/>
            <person name="Clum A."/>
            <person name="Larimer F."/>
            <person name="Land M."/>
            <person name="Hauser L."/>
            <person name="Kyrpides N."/>
            <person name="Mikhailova N."/>
            <person name="Jansson J."/>
            <person name="Richardson P."/>
        </authorList>
    </citation>
    <scope>NUCLEOTIDE SEQUENCE [LARGE SCALE GENOMIC DNA]</scope>
    <source>
        <strain evidence="1">A6</strain>
    </source>
</reference>
<dbReference type="KEGG" id="ach:Achl_2969"/>
<name>B8HEI5_PSECP</name>
<dbReference type="EMBL" id="CP001341">
    <property type="protein sequence ID" value="ACL40930.1"/>
    <property type="molecule type" value="Genomic_DNA"/>
</dbReference>
<sequence>MGAEGLSASLWRERRQLELLLFRLETQLLYLNAGHTEWLSFTAADLESVLQNLRFETLARNVEAAGVAAEWGVPGEGTLPGLAAAAPEGIIGELLTKHLQEMASLLHRIESAREANAGALDSAIEGFARDADAAVNSPEPADELGYLAQQSTATHALQLVDECSQPLVKEFLGLD</sequence>
<dbReference type="HOGENOM" id="CLU_130806_0_0_11"/>
<keyword evidence="2" id="KW-1185">Reference proteome</keyword>
<evidence type="ECO:0000313" key="1">
    <source>
        <dbReference type="EMBL" id="ACL40930.1"/>
    </source>
</evidence>
<proteinExistence type="predicted"/>
<gene>
    <name evidence="1" type="ordered locus">Achl_2969</name>
</gene>
<protein>
    <recommendedName>
        <fullName evidence="3">FlgN family protein</fullName>
    </recommendedName>
</protein>
<dbReference type="STRING" id="452863.Achl_2969"/>
<accession>B8HEI5</accession>
<evidence type="ECO:0000313" key="2">
    <source>
        <dbReference type="Proteomes" id="UP000002505"/>
    </source>
</evidence>
<dbReference type="AlphaFoldDB" id="B8HEI5"/>
<dbReference type="Proteomes" id="UP000002505">
    <property type="component" value="Chromosome"/>
</dbReference>
<evidence type="ECO:0008006" key="3">
    <source>
        <dbReference type="Google" id="ProtNLM"/>
    </source>
</evidence>
<dbReference type="GO" id="GO:0044780">
    <property type="term" value="P:bacterial-type flagellum assembly"/>
    <property type="evidence" value="ECO:0007669"/>
    <property type="project" value="InterPro"/>
</dbReference>
<dbReference type="InterPro" id="IPR007809">
    <property type="entry name" value="FlgN-like"/>
</dbReference>